<evidence type="ECO:0008006" key="6">
    <source>
        <dbReference type="Google" id="ProtNLM"/>
    </source>
</evidence>
<dbReference type="EMBL" id="MLFT02000001">
    <property type="protein sequence ID" value="PHT57818.1"/>
    <property type="molecule type" value="Genomic_DNA"/>
</dbReference>
<evidence type="ECO:0000313" key="4">
    <source>
        <dbReference type="EMBL" id="PHT57818.1"/>
    </source>
</evidence>
<dbReference type="InterPro" id="IPR006527">
    <property type="entry name" value="F-box-assoc_dom_typ1"/>
</dbReference>
<dbReference type="InterPro" id="IPR001810">
    <property type="entry name" value="F-box_dom"/>
</dbReference>
<keyword evidence="5" id="KW-1185">Reference proteome</keyword>
<name>A0A2G2XK00_CAPBA</name>
<dbReference type="Pfam" id="PF07734">
    <property type="entry name" value="FBA_1"/>
    <property type="match status" value="1"/>
</dbReference>
<evidence type="ECO:0000259" key="3">
    <source>
        <dbReference type="Pfam" id="PF14244"/>
    </source>
</evidence>
<feature type="domain" description="Retrotransposon Copia-like N-terminal" evidence="3">
    <location>
        <begin position="238"/>
        <end position="274"/>
    </location>
</feature>
<feature type="domain" description="F-box" evidence="1">
    <location>
        <begin position="24"/>
        <end position="53"/>
    </location>
</feature>
<feature type="domain" description="F-box associated beta-propeller type 1" evidence="2">
    <location>
        <begin position="111"/>
        <end position="207"/>
    </location>
</feature>
<organism evidence="4 5">
    <name type="scientific">Capsicum baccatum</name>
    <name type="common">Peruvian pepper</name>
    <dbReference type="NCBI Taxonomy" id="33114"/>
    <lineage>
        <taxon>Eukaryota</taxon>
        <taxon>Viridiplantae</taxon>
        <taxon>Streptophyta</taxon>
        <taxon>Embryophyta</taxon>
        <taxon>Tracheophyta</taxon>
        <taxon>Spermatophyta</taxon>
        <taxon>Magnoliopsida</taxon>
        <taxon>eudicotyledons</taxon>
        <taxon>Gunneridae</taxon>
        <taxon>Pentapetalae</taxon>
        <taxon>asterids</taxon>
        <taxon>lamiids</taxon>
        <taxon>Solanales</taxon>
        <taxon>Solanaceae</taxon>
        <taxon>Solanoideae</taxon>
        <taxon>Capsiceae</taxon>
        <taxon>Capsicum</taxon>
    </lineage>
</organism>
<dbReference type="InterPro" id="IPR036047">
    <property type="entry name" value="F-box-like_dom_sf"/>
</dbReference>
<dbReference type="Proteomes" id="UP000224567">
    <property type="component" value="Unassembled WGS sequence"/>
</dbReference>
<reference evidence="4 5" key="1">
    <citation type="journal article" date="2017" name="Genome Biol.">
        <title>New reference genome sequences of hot pepper reveal the massive evolution of plant disease-resistance genes by retroduplication.</title>
        <authorList>
            <person name="Kim S."/>
            <person name="Park J."/>
            <person name="Yeom S.I."/>
            <person name="Kim Y.M."/>
            <person name="Seo E."/>
            <person name="Kim K.T."/>
            <person name="Kim M.S."/>
            <person name="Lee J.M."/>
            <person name="Cheong K."/>
            <person name="Shin H.S."/>
            <person name="Kim S.B."/>
            <person name="Han K."/>
            <person name="Lee J."/>
            <person name="Park M."/>
            <person name="Lee H.A."/>
            <person name="Lee H.Y."/>
            <person name="Lee Y."/>
            <person name="Oh S."/>
            <person name="Lee J.H."/>
            <person name="Choi E."/>
            <person name="Choi E."/>
            <person name="Lee S.E."/>
            <person name="Jeon J."/>
            <person name="Kim H."/>
            <person name="Choi G."/>
            <person name="Song H."/>
            <person name="Lee J."/>
            <person name="Lee S.C."/>
            <person name="Kwon J.K."/>
            <person name="Lee H.Y."/>
            <person name="Koo N."/>
            <person name="Hong Y."/>
            <person name="Kim R.W."/>
            <person name="Kang W.H."/>
            <person name="Huh J.H."/>
            <person name="Kang B.C."/>
            <person name="Yang T.J."/>
            <person name="Lee Y.H."/>
            <person name="Bennetzen J.L."/>
            <person name="Choi D."/>
        </authorList>
    </citation>
    <scope>NUCLEOTIDE SEQUENCE [LARGE SCALE GENOMIC DNA]</scope>
    <source>
        <strain evidence="5">cv. PBC81</strain>
    </source>
</reference>
<dbReference type="InterPro" id="IPR050796">
    <property type="entry name" value="SCF_F-box_component"/>
</dbReference>
<comment type="caution">
    <text evidence="4">The sequence shown here is derived from an EMBL/GenBank/DDBJ whole genome shotgun (WGS) entry which is preliminary data.</text>
</comment>
<evidence type="ECO:0000259" key="2">
    <source>
        <dbReference type="Pfam" id="PF07734"/>
    </source>
</evidence>
<dbReference type="PANTHER" id="PTHR31672:SF13">
    <property type="entry name" value="F-BOX PROTEIN CPR30-LIKE"/>
    <property type="match status" value="1"/>
</dbReference>
<dbReference type="PANTHER" id="PTHR31672">
    <property type="entry name" value="BNACNNG10540D PROTEIN"/>
    <property type="match status" value="1"/>
</dbReference>
<proteinExistence type="predicted"/>
<dbReference type="AlphaFoldDB" id="A0A2G2XK00"/>
<evidence type="ECO:0000259" key="1">
    <source>
        <dbReference type="Pfam" id="PF00646"/>
    </source>
</evidence>
<dbReference type="InterPro" id="IPR029472">
    <property type="entry name" value="Copia-like_N"/>
</dbReference>
<evidence type="ECO:0000313" key="5">
    <source>
        <dbReference type="Proteomes" id="UP000224567"/>
    </source>
</evidence>
<accession>A0A2G2XK00</accession>
<dbReference type="Pfam" id="PF14244">
    <property type="entry name" value="Retrotran_gag_3"/>
    <property type="match status" value="1"/>
</dbReference>
<dbReference type="SUPFAM" id="SSF81383">
    <property type="entry name" value="F-box domain"/>
    <property type="match status" value="1"/>
</dbReference>
<dbReference type="Pfam" id="PF00646">
    <property type="entry name" value="F-box"/>
    <property type="match status" value="1"/>
</dbReference>
<dbReference type="OrthoDB" id="591557at2759"/>
<protein>
    <recommendedName>
        <fullName evidence="6">F-box domain-containing protein</fullName>
    </recommendedName>
</protein>
<gene>
    <name evidence="4" type="ORF">CQW23_00181</name>
</gene>
<sequence>MEVEEGSSDATKLPADSMCILPPEILSRLPVKSLLKFRSVSKTCLALISNPEFIDIHLSLSANKEEMLHLIILNDVKFGDKWGYKGCPVMSLFHNSVTEAVDLGYPIEDDRYDLRIEGCCNGLVLLSAHESIKYLVLWNPTIKKHKNLHLGGKNHNTVRYMVELHHDYKVMGIYYYYTANNSVDDVEIKVYSLRSDAWTSIDYCMNTSNGISAFQFTSTTLDSNHPMYLLTADISGTSSLVSVQFKRSENYVVWSKAVRIALLGQNKFGMVDGS</sequence>
<dbReference type="STRING" id="33114.A0A2G2XK00"/>
<reference evidence="5" key="2">
    <citation type="journal article" date="2017" name="J. Anim. Genet.">
        <title>Multiple reference genome sequences of hot pepper reveal the massive evolution of plant disease resistance genes by retroduplication.</title>
        <authorList>
            <person name="Kim S."/>
            <person name="Park J."/>
            <person name="Yeom S.-I."/>
            <person name="Kim Y.-M."/>
            <person name="Seo E."/>
            <person name="Kim K.-T."/>
            <person name="Kim M.-S."/>
            <person name="Lee J.M."/>
            <person name="Cheong K."/>
            <person name="Shin H.-S."/>
            <person name="Kim S.-B."/>
            <person name="Han K."/>
            <person name="Lee J."/>
            <person name="Park M."/>
            <person name="Lee H.-A."/>
            <person name="Lee H.-Y."/>
            <person name="Lee Y."/>
            <person name="Oh S."/>
            <person name="Lee J.H."/>
            <person name="Choi E."/>
            <person name="Choi E."/>
            <person name="Lee S.E."/>
            <person name="Jeon J."/>
            <person name="Kim H."/>
            <person name="Choi G."/>
            <person name="Song H."/>
            <person name="Lee J."/>
            <person name="Lee S.-C."/>
            <person name="Kwon J.-K."/>
            <person name="Lee H.-Y."/>
            <person name="Koo N."/>
            <person name="Hong Y."/>
            <person name="Kim R.W."/>
            <person name="Kang W.-H."/>
            <person name="Huh J.H."/>
            <person name="Kang B.-C."/>
            <person name="Yang T.-J."/>
            <person name="Lee Y.-H."/>
            <person name="Bennetzen J.L."/>
            <person name="Choi D."/>
        </authorList>
    </citation>
    <scope>NUCLEOTIDE SEQUENCE [LARGE SCALE GENOMIC DNA]</scope>
    <source>
        <strain evidence="5">cv. PBC81</strain>
    </source>
</reference>